<comment type="caution">
    <text evidence="2">The sequence shown here is derived from an EMBL/GenBank/DDBJ whole genome shotgun (WGS) entry which is preliminary data.</text>
</comment>
<sequence length="305" mass="36292">MRLINRSFNNESSNFKKMIQFIIEENSYKKDCFSWSLGRIVDWKYGLWSEKKYIPSFFSQNAQLWFDYNENLVGFAISENGDNMFYIFTNNKYPFLYEEILNWVKINWNNRQGLLYTEIVENEEYKMRVLEKNNFYSKGVCEVTRAFNCSNALSKNTELPQGFCYSNMKEKFDPMGQAKMRLNAFRNQNIINKIDILVFDYVRESPIYNPEFDFYIMNQNGEHVCGCEAFIDYNNCTAEIERVCTHSQYRKNGFAKKILIKCMQELAKHGIEKAYITGMSKIAINLYGKLGHENEVKRFYYELSK</sequence>
<organism evidence="2 3">
    <name type="scientific">Fervidicella metallireducens AeB</name>
    <dbReference type="NCBI Taxonomy" id="1403537"/>
    <lineage>
        <taxon>Bacteria</taxon>
        <taxon>Bacillati</taxon>
        <taxon>Bacillota</taxon>
        <taxon>Clostridia</taxon>
        <taxon>Eubacteriales</taxon>
        <taxon>Clostridiaceae</taxon>
        <taxon>Fervidicella</taxon>
    </lineage>
</organism>
<dbReference type="SUPFAM" id="SSF55729">
    <property type="entry name" value="Acyl-CoA N-acyltransferases (Nat)"/>
    <property type="match status" value="1"/>
</dbReference>
<dbReference type="GO" id="GO:0016747">
    <property type="term" value="F:acyltransferase activity, transferring groups other than amino-acyl groups"/>
    <property type="evidence" value="ECO:0007669"/>
    <property type="project" value="InterPro"/>
</dbReference>
<gene>
    <name evidence="2" type="ORF">Q428_04115</name>
</gene>
<keyword evidence="3" id="KW-1185">Reference proteome</keyword>
<dbReference type="CDD" id="cd04301">
    <property type="entry name" value="NAT_SF"/>
    <property type="match status" value="1"/>
</dbReference>
<dbReference type="Pfam" id="PF00583">
    <property type="entry name" value="Acetyltransf_1"/>
    <property type="match status" value="1"/>
</dbReference>
<dbReference type="RefSeq" id="WP_035378397.1">
    <property type="nucleotide sequence ID" value="NZ_AZQP01000008.1"/>
</dbReference>
<dbReference type="EMBL" id="AZQP01000008">
    <property type="protein sequence ID" value="EYE89169.1"/>
    <property type="molecule type" value="Genomic_DNA"/>
</dbReference>
<reference evidence="2 3" key="1">
    <citation type="journal article" date="2014" name="Genome Announc.">
        <title>Draft Genome Sequence of Fervidicella metallireducens Strain AeBT, an Iron-Reducing Thermoanaerobe from the Great Artesian Basin.</title>
        <authorList>
            <person name="Patel B.K."/>
        </authorList>
    </citation>
    <scope>NUCLEOTIDE SEQUENCE [LARGE SCALE GENOMIC DNA]</scope>
    <source>
        <strain evidence="2 3">AeB</strain>
    </source>
</reference>
<dbReference type="PROSITE" id="PS51186">
    <property type="entry name" value="GNAT"/>
    <property type="match status" value="1"/>
</dbReference>
<dbReference type="InterPro" id="IPR016181">
    <property type="entry name" value="Acyl_CoA_acyltransferase"/>
</dbReference>
<evidence type="ECO:0000313" key="3">
    <source>
        <dbReference type="Proteomes" id="UP000019681"/>
    </source>
</evidence>
<dbReference type="Gene3D" id="3.40.630.30">
    <property type="match status" value="1"/>
</dbReference>
<dbReference type="Proteomes" id="UP000019681">
    <property type="component" value="Unassembled WGS sequence"/>
</dbReference>
<dbReference type="OrthoDB" id="62792at2"/>
<name>A0A017RXP5_9CLOT</name>
<dbReference type="STRING" id="1403537.Q428_04115"/>
<dbReference type="InterPro" id="IPR000182">
    <property type="entry name" value="GNAT_dom"/>
</dbReference>
<proteinExistence type="predicted"/>
<feature type="domain" description="N-acetyltransferase" evidence="1">
    <location>
        <begin position="170"/>
        <end position="305"/>
    </location>
</feature>
<accession>A0A017RXP5</accession>
<dbReference type="AlphaFoldDB" id="A0A017RXP5"/>
<evidence type="ECO:0000313" key="2">
    <source>
        <dbReference type="EMBL" id="EYE89169.1"/>
    </source>
</evidence>
<evidence type="ECO:0000259" key="1">
    <source>
        <dbReference type="PROSITE" id="PS51186"/>
    </source>
</evidence>
<protein>
    <recommendedName>
        <fullName evidence="1">N-acetyltransferase domain-containing protein</fullName>
    </recommendedName>
</protein>